<proteinExistence type="inferred from homology"/>
<dbReference type="Pfam" id="PF01467">
    <property type="entry name" value="CTP_transf_like"/>
    <property type="match status" value="1"/>
</dbReference>
<comment type="catalytic activity">
    <reaction evidence="10 12">
        <text>nicotinate beta-D-ribonucleotide + ATP + H(+) = deamido-NAD(+) + diphosphate</text>
        <dbReference type="Rhea" id="RHEA:22860"/>
        <dbReference type="ChEBI" id="CHEBI:15378"/>
        <dbReference type="ChEBI" id="CHEBI:30616"/>
        <dbReference type="ChEBI" id="CHEBI:33019"/>
        <dbReference type="ChEBI" id="CHEBI:57502"/>
        <dbReference type="ChEBI" id="CHEBI:58437"/>
        <dbReference type="EC" id="2.7.7.18"/>
    </reaction>
</comment>
<dbReference type="InterPro" id="IPR005248">
    <property type="entry name" value="NadD/NMNAT"/>
</dbReference>
<evidence type="ECO:0000313" key="15">
    <source>
        <dbReference type="EMBL" id="KAK5945986.1"/>
    </source>
</evidence>
<dbReference type="Gene3D" id="3.40.50.620">
    <property type="entry name" value="HUPs"/>
    <property type="match status" value="1"/>
</dbReference>
<evidence type="ECO:0000256" key="1">
    <source>
        <dbReference type="ARBA" id="ARBA00004658"/>
    </source>
</evidence>
<dbReference type="GO" id="GO:0000309">
    <property type="term" value="F:nicotinamide-nucleotide adenylyltransferase activity"/>
    <property type="evidence" value="ECO:0007669"/>
    <property type="project" value="UniProtKB-EC"/>
</dbReference>
<dbReference type="SUPFAM" id="SSF52374">
    <property type="entry name" value="Nucleotidylyl transferase"/>
    <property type="match status" value="1"/>
</dbReference>
<name>A0ABR0RZI1_9EURO</name>
<dbReference type="Proteomes" id="UP001334248">
    <property type="component" value="Unassembled WGS sequence"/>
</dbReference>
<dbReference type="EMBL" id="JAVHJV010000001">
    <property type="protein sequence ID" value="KAK5945986.1"/>
    <property type="molecule type" value="Genomic_DNA"/>
</dbReference>
<organism evidence="15 16">
    <name type="scientific">Knufia obscura</name>
    <dbReference type="NCBI Taxonomy" id="1635080"/>
    <lineage>
        <taxon>Eukaryota</taxon>
        <taxon>Fungi</taxon>
        <taxon>Dikarya</taxon>
        <taxon>Ascomycota</taxon>
        <taxon>Pezizomycotina</taxon>
        <taxon>Eurotiomycetes</taxon>
        <taxon>Chaetothyriomycetidae</taxon>
        <taxon>Chaetothyriales</taxon>
        <taxon>Trichomeriaceae</taxon>
        <taxon>Knufia</taxon>
    </lineage>
</organism>
<protein>
    <recommendedName>
        <fullName evidence="12">Nicotinamide-nucleotide adenylyltransferase</fullName>
        <ecNumber evidence="12">2.7.7.1</ecNumber>
        <ecNumber evidence="12">2.7.7.18</ecNumber>
    </recommendedName>
</protein>
<dbReference type="EC" id="2.7.7.1" evidence="12"/>
<keyword evidence="9 12" id="KW-0520">NAD</keyword>
<evidence type="ECO:0000256" key="5">
    <source>
        <dbReference type="ARBA" id="ARBA00022679"/>
    </source>
</evidence>
<dbReference type="NCBIfam" id="TIGR00482">
    <property type="entry name" value="nicotinate (nicotinamide) nucleotide adenylyltransferase"/>
    <property type="match status" value="1"/>
</dbReference>
<gene>
    <name evidence="15" type="primary">NMA1</name>
    <name evidence="15" type="ORF">PMZ80_000125</name>
</gene>
<evidence type="ECO:0000256" key="13">
    <source>
        <dbReference type="SAM" id="MobiDB-lite"/>
    </source>
</evidence>
<comment type="caution">
    <text evidence="15">The sequence shown here is derived from an EMBL/GenBank/DDBJ whole genome shotgun (WGS) entry which is preliminary data.</text>
</comment>
<dbReference type="PANTHER" id="PTHR12039:SF0">
    <property type="entry name" value="NICOTINAMIDE-NUCLEOTIDE ADENYLYLTRANSFERASE"/>
    <property type="match status" value="1"/>
</dbReference>
<reference evidence="15 16" key="1">
    <citation type="journal article" date="2023" name="Res Sq">
        <title>Genomic and morphological characterization of Knufia obscura isolated from the Mars 2020 spacecraft assembly facility.</title>
        <authorList>
            <person name="Chander A.M."/>
            <person name="Teixeira M.M."/>
            <person name="Singh N.K."/>
            <person name="Williams M.P."/>
            <person name="Parker C.W."/>
            <person name="Leo P."/>
            <person name="Stajich J.E."/>
            <person name="Torok T."/>
            <person name="Tighe S."/>
            <person name="Mason C.E."/>
            <person name="Venkateswaran K."/>
        </authorList>
    </citation>
    <scope>NUCLEOTIDE SEQUENCE [LARGE SCALE GENOMIC DNA]</scope>
    <source>
        <strain evidence="15 16">CCFEE 5817</strain>
    </source>
</reference>
<evidence type="ECO:0000256" key="8">
    <source>
        <dbReference type="ARBA" id="ARBA00022840"/>
    </source>
</evidence>
<keyword evidence="7 12" id="KW-0547">Nucleotide-binding</keyword>
<feature type="compositionally biased region" description="Polar residues" evidence="13">
    <location>
        <begin position="345"/>
        <end position="370"/>
    </location>
</feature>
<comment type="pathway">
    <text evidence="1 12">Cofactor biosynthesis; NAD(+) biosynthesis; NAD(+) from nicotinamide D-ribonucleotide: step 1/1.</text>
</comment>
<comment type="similarity">
    <text evidence="3 12">Belongs to the eukaryotic NMN adenylyltransferase family.</text>
</comment>
<evidence type="ECO:0000256" key="2">
    <source>
        <dbReference type="ARBA" id="ARBA00005019"/>
    </source>
</evidence>
<feature type="domain" description="Cytidyltransferase-like" evidence="14">
    <location>
        <begin position="125"/>
        <end position="312"/>
    </location>
</feature>
<sequence length="370" mass="41743">MLMRHLPLANIEFPLESFGLFRNYHLRTTTTKFAVPRPSPPTYRIRPYCRSTRVVAQYSLRSNIGRIDQPDHWRKTSAPLTHRRGTKLQALLGEGGLSEMDNYVFPDYRLKRKMDDPSKTPLLLIACGSFSPITFLHLRMFIMAGDYVKHNTNFEVIGGYLSPVSDAYKKQGLAAAEHRVNMCKLAIDKASNWLMVDTWEAESPEYQPTALVLDHFDQEVNIKRKGIEAGDGERKPVQIALLAGADLIQTMSQPGVWAEKDLDHILGKFGTFIVERSGTDIDEALASLTNYRDNIYVIQQLIQNDVSSTKIRLFLKRGMSVQYLIPAPVVEYIEQNKLFAEENRSSNTNLPATNTEKGKGSETTASASTN</sequence>
<dbReference type="CDD" id="cd09286">
    <property type="entry name" value="NMNAT_Eukarya"/>
    <property type="match status" value="1"/>
</dbReference>
<evidence type="ECO:0000256" key="6">
    <source>
        <dbReference type="ARBA" id="ARBA00022695"/>
    </source>
</evidence>
<evidence type="ECO:0000313" key="16">
    <source>
        <dbReference type="Proteomes" id="UP001334248"/>
    </source>
</evidence>
<accession>A0ABR0RZI1</accession>
<evidence type="ECO:0000256" key="9">
    <source>
        <dbReference type="ARBA" id="ARBA00023027"/>
    </source>
</evidence>
<evidence type="ECO:0000256" key="11">
    <source>
        <dbReference type="ARBA" id="ARBA00049001"/>
    </source>
</evidence>
<keyword evidence="5 12" id="KW-0808">Transferase</keyword>
<dbReference type="RefSeq" id="XP_064734076.1">
    <property type="nucleotide sequence ID" value="XM_064868579.1"/>
</dbReference>
<feature type="region of interest" description="Disordered" evidence="13">
    <location>
        <begin position="343"/>
        <end position="370"/>
    </location>
</feature>
<keyword evidence="4 12" id="KW-0662">Pyridine nucleotide biosynthesis</keyword>
<comment type="pathway">
    <text evidence="2">Cofactor biosynthesis; NAD(+) biosynthesis; deamido-NAD(+) from nicotinate D-ribonucleotide: step 1/1.</text>
</comment>
<evidence type="ECO:0000256" key="12">
    <source>
        <dbReference type="RuleBase" id="RU362021"/>
    </source>
</evidence>
<dbReference type="EC" id="2.7.7.18" evidence="12"/>
<evidence type="ECO:0000259" key="14">
    <source>
        <dbReference type="Pfam" id="PF01467"/>
    </source>
</evidence>
<evidence type="ECO:0000256" key="3">
    <source>
        <dbReference type="ARBA" id="ARBA00007064"/>
    </source>
</evidence>
<dbReference type="InterPro" id="IPR051182">
    <property type="entry name" value="Euk_NMN_adenylyltrnsfrase"/>
</dbReference>
<keyword evidence="6 12" id="KW-0548">Nucleotidyltransferase</keyword>
<dbReference type="InterPro" id="IPR014729">
    <property type="entry name" value="Rossmann-like_a/b/a_fold"/>
</dbReference>
<keyword evidence="16" id="KW-1185">Reference proteome</keyword>
<dbReference type="InterPro" id="IPR004821">
    <property type="entry name" value="Cyt_trans-like"/>
</dbReference>
<dbReference type="PANTHER" id="PTHR12039">
    <property type="entry name" value="NICOTINAMIDE MONONUCLEOTIDE ADENYLYLTRANSFERASE"/>
    <property type="match status" value="1"/>
</dbReference>
<dbReference type="InterPro" id="IPR045094">
    <property type="entry name" value="NMNAT_euk"/>
</dbReference>
<dbReference type="GeneID" id="89993574"/>
<comment type="catalytic activity">
    <reaction evidence="11 12">
        <text>beta-nicotinamide D-ribonucleotide + ATP + H(+) = diphosphate + NAD(+)</text>
        <dbReference type="Rhea" id="RHEA:21360"/>
        <dbReference type="ChEBI" id="CHEBI:14649"/>
        <dbReference type="ChEBI" id="CHEBI:15378"/>
        <dbReference type="ChEBI" id="CHEBI:30616"/>
        <dbReference type="ChEBI" id="CHEBI:33019"/>
        <dbReference type="ChEBI" id="CHEBI:57540"/>
        <dbReference type="EC" id="2.7.7.1"/>
    </reaction>
</comment>
<keyword evidence="8 12" id="KW-0067">ATP-binding</keyword>
<evidence type="ECO:0000256" key="4">
    <source>
        <dbReference type="ARBA" id="ARBA00022642"/>
    </source>
</evidence>
<evidence type="ECO:0000256" key="7">
    <source>
        <dbReference type="ARBA" id="ARBA00022741"/>
    </source>
</evidence>
<evidence type="ECO:0000256" key="10">
    <source>
        <dbReference type="ARBA" id="ARBA00048721"/>
    </source>
</evidence>